<evidence type="ECO:0000259" key="6">
    <source>
        <dbReference type="PROSITE" id="PS51918"/>
    </source>
</evidence>
<protein>
    <submittedName>
        <fullName evidence="7">Radical SAM protein</fullName>
    </submittedName>
</protein>
<dbReference type="InterPro" id="IPR050377">
    <property type="entry name" value="Radical_SAM_PqqE_MftC-like"/>
</dbReference>
<dbReference type="Pfam" id="PF04055">
    <property type="entry name" value="Radical_SAM"/>
    <property type="match status" value="1"/>
</dbReference>
<evidence type="ECO:0000256" key="5">
    <source>
        <dbReference type="ARBA" id="ARBA00023014"/>
    </source>
</evidence>
<keyword evidence="4" id="KW-0408">Iron</keyword>
<keyword evidence="2" id="KW-0949">S-adenosyl-L-methionine</keyword>
<feature type="domain" description="Radical SAM core" evidence="6">
    <location>
        <begin position="27"/>
        <end position="255"/>
    </location>
</feature>
<dbReference type="PROSITE" id="PS51918">
    <property type="entry name" value="RADICAL_SAM"/>
    <property type="match status" value="1"/>
</dbReference>
<dbReference type="SFLD" id="SFLDG01067">
    <property type="entry name" value="SPASM/twitch_domain_containing"/>
    <property type="match status" value="1"/>
</dbReference>
<dbReference type="EMBL" id="CAACVI010000034">
    <property type="protein sequence ID" value="VEN74518.1"/>
    <property type="molecule type" value="Genomic_DNA"/>
</dbReference>
<keyword evidence="3" id="KW-0479">Metal-binding</keyword>
<sequence length="356" mass="41083">MGLLYTRFKAFHFKEKLDSLPENQDKILPPIHIRIKPTNVCNHNCSYCAYTAEALQLGQDMRRDDYIPQEKMMEIIDDLIGMDVKAVTFSGGGEPFCYPYFLKAVEKLSDSEIKFASLTNGSRLTGEIAEIFSYNATWLRISMDGWDDESYSEYRGVKPGEFSKIINNIIDFEKLSGKCHLGVCINTDKKNYSHIYKLIEKLRDSGVKSIKVAPCIISNNGKENNVYHKPIFDETKDQINRAKEKFEKQGLEIFDSYHMQLDAFQKDYSWCPSLQTNPVIGADLNVYSCQDKAYNLETGVIGSIKDRRFKDFWMDGNCKFYKINPSTVCNHHCVANNKNEMIMEYLNVDQEHLEFV</sequence>
<dbReference type="GO" id="GO:0046872">
    <property type="term" value="F:metal ion binding"/>
    <property type="evidence" value="ECO:0007669"/>
    <property type="project" value="UniProtKB-KW"/>
</dbReference>
<organism evidence="7">
    <name type="scientific">uncultured Desulfobacteraceae bacterium</name>
    <dbReference type="NCBI Taxonomy" id="218296"/>
    <lineage>
        <taxon>Bacteria</taxon>
        <taxon>Pseudomonadati</taxon>
        <taxon>Thermodesulfobacteriota</taxon>
        <taxon>Desulfobacteria</taxon>
        <taxon>Desulfobacterales</taxon>
        <taxon>Desulfobacteraceae</taxon>
        <taxon>environmental samples</taxon>
    </lineage>
</organism>
<dbReference type="Gene3D" id="3.20.20.70">
    <property type="entry name" value="Aldolase class I"/>
    <property type="match status" value="1"/>
</dbReference>
<dbReference type="SFLD" id="SFLDS00029">
    <property type="entry name" value="Radical_SAM"/>
    <property type="match status" value="1"/>
</dbReference>
<dbReference type="InterPro" id="IPR058240">
    <property type="entry name" value="rSAM_sf"/>
</dbReference>
<evidence type="ECO:0000256" key="2">
    <source>
        <dbReference type="ARBA" id="ARBA00022691"/>
    </source>
</evidence>
<dbReference type="InterPro" id="IPR013785">
    <property type="entry name" value="Aldolase_TIM"/>
</dbReference>
<comment type="cofactor">
    <cofactor evidence="1">
        <name>[4Fe-4S] cluster</name>
        <dbReference type="ChEBI" id="CHEBI:49883"/>
    </cofactor>
</comment>
<evidence type="ECO:0000256" key="3">
    <source>
        <dbReference type="ARBA" id="ARBA00022723"/>
    </source>
</evidence>
<accession>A0A484HJW4</accession>
<dbReference type="GO" id="GO:0051536">
    <property type="term" value="F:iron-sulfur cluster binding"/>
    <property type="evidence" value="ECO:0007669"/>
    <property type="project" value="UniProtKB-KW"/>
</dbReference>
<name>A0A484HJW4_9BACT</name>
<dbReference type="SUPFAM" id="SSF102114">
    <property type="entry name" value="Radical SAM enzymes"/>
    <property type="match status" value="1"/>
</dbReference>
<dbReference type="GO" id="GO:0003824">
    <property type="term" value="F:catalytic activity"/>
    <property type="evidence" value="ECO:0007669"/>
    <property type="project" value="InterPro"/>
</dbReference>
<evidence type="ECO:0000256" key="1">
    <source>
        <dbReference type="ARBA" id="ARBA00001966"/>
    </source>
</evidence>
<dbReference type="AlphaFoldDB" id="A0A484HJW4"/>
<dbReference type="PANTHER" id="PTHR11228">
    <property type="entry name" value="RADICAL SAM DOMAIN PROTEIN"/>
    <property type="match status" value="1"/>
</dbReference>
<reference evidence="7" key="1">
    <citation type="submission" date="2019-01" db="EMBL/GenBank/DDBJ databases">
        <authorList>
            <consortium name="Genoscope - CEA"/>
            <person name="William W."/>
        </authorList>
    </citation>
    <scope>NUCLEOTIDE SEQUENCE</scope>
    <source>
        <strain evidence="7">CR-1</strain>
    </source>
</reference>
<gene>
    <name evidence="7" type="ORF">EPICR_40100</name>
</gene>
<dbReference type="PANTHER" id="PTHR11228:SF7">
    <property type="entry name" value="PQQA PEPTIDE CYCLASE"/>
    <property type="match status" value="1"/>
</dbReference>
<evidence type="ECO:0000256" key="4">
    <source>
        <dbReference type="ARBA" id="ARBA00023004"/>
    </source>
</evidence>
<proteinExistence type="predicted"/>
<evidence type="ECO:0000313" key="7">
    <source>
        <dbReference type="EMBL" id="VEN74518.1"/>
    </source>
</evidence>
<keyword evidence="5" id="KW-0411">Iron-sulfur</keyword>
<dbReference type="InterPro" id="IPR007197">
    <property type="entry name" value="rSAM"/>
</dbReference>
<dbReference type="CDD" id="cd01335">
    <property type="entry name" value="Radical_SAM"/>
    <property type="match status" value="1"/>
</dbReference>